<keyword evidence="4" id="KW-1185">Reference proteome</keyword>
<evidence type="ECO:0000256" key="1">
    <source>
        <dbReference type="SAM" id="MobiDB-lite"/>
    </source>
</evidence>
<gene>
    <name evidence="3" type="ordered locus">Huta_1750</name>
</gene>
<evidence type="ECO:0000313" key="4">
    <source>
        <dbReference type="Proteomes" id="UP000002071"/>
    </source>
</evidence>
<dbReference type="Proteomes" id="UP000002071">
    <property type="component" value="Chromosome"/>
</dbReference>
<reference evidence="3 4" key="1">
    <citation type="journal article" date="2009" name="Stand. Genomic Sci.">
        <title>Complete genome sequence of Halorhabdus utahensis type strain (AX-2).</title>
        <authorList>
            <person name="Anderson I."/>
            <person name="Tindall B.J."/>
            <person name="Pomrenke H."/>
            <person name="Goker M."/>
            <person name="Lapidus A."/>
            <person name="Nolan M."/>
            <person name="Copeland A."/>
            <person name="Glavina Del Rio T."/>
            <person name="Chen F."/>
            <person name="Tice H."/>
            <person name="Cheng J.F."/>
            <person name="Lucas S."/>
            <person name="Chertkov O."/>
            <person name="Bruce D."/>
            <person name="Brettin T."/>
            <person name="Detter J.C."/>
            <person name="Han C."/>
            <person name="Goodwin L."/>
            <person name="Land M."/>
            <person name="Hauser L."/>
            <person name="Chang Y.J."/>
            <person name="Jeffries C.D."/>
            <person name="Pitluck S."/>
            <person name="Pati A."/>
            <person name="Mavromatis K."/>
            <person name="Ivanova N."/>
            <person name="Ovchinnikova G."/>
            <person name="Chen A."/>
            <person name="Palaniappan K."/>
            <person name="Chain P."/>
            <person name="Rohde M."/>
            <person name="Bristow J."/>
            <person name="Eisen J.A."/>
            <person name="Markowitz V."/>
            <person name="Hugenholtz P."/>
            <person name="Kyrpides N.C."/>
            <person name="Klenk H.P."/>
        </authorList>
    </citation>
    <scope>NUCLEOTIDE SEQUENCE [LARGE SCALE GENOMIC DNA]</scope>
    <source>
        <strain evidence="4">DSM 12940 / JCM 11049 / AX-2</strain>
    </source>
</reference>
<feature type="domain" description="HVO-A0261-like N-terminal" evidence="2">
    <location>
        <begin position="75"/>
        <end position="118"/>
    </location>
</feature>
<dbReference type="InterPro" id="IPR011991">
    <property type="entry name" value="ArsR-like_HTH"/>
</dbReference>
<accession>C7NRI6</accession>
<dbReference type="InterPro" id="IPR036388">
    <property type="entry name" value="WH-like_DNA-bd_sf"/>
</dbReference>
<feature type="region of interest" description="Disordered" evidence="1">
    <location>
        <begin position="18"/>
        <end position="61"/>
    </location>
</feature>
<dbReference type="EMBL" id="CP001687">
    <property type="protein sequence ID" value="ACV11922.1"/>
    <property type="molecule type" value="Genomic_DNA"/>
</dbReference>
<dbReference type="AlphaFoldDB" id="C7NRI6"/>
<dbReference type="InterPro" id="IPR057527">
    <property type="entry name" value="HVO_A0261-like_N"/>
</dbReference>
<dbReference type="CDD" id="cd00090">
    <property type="entry name" value="HTH_ARSR"/>
    <property type="match status" value="1"/>
</dbReference>
<dbReference type="Pfam" id="PF25213">
    <property type="entry name" value="HVO_A0261_N"/>
    <property type="match status" value="1"/>
</dbReference>
<dbReference type="HOGENOM" id="CLU_1656841_0_0_2"/>
<protein>
    <submittedName>
        <fullName evidence="3">Transcriptional regulator, ArsR family</fullName>
    </submittedName>
</protein>
<proteinExistence type="predicted"/>
<dbReference type="eggNOG" id="arCOG03065">
    <property type="taxonomic scope" value="Archaea"/>
</dbReference>
<name>C7NRI6_HALUD</name>
<evidence type="ECO:0000259" key="2">
    <source>
        <dbReference type="Pfam" id="PF25213"/>
    </source>
</evidence>
<dbReference type="SUPFAM" id="SSF46785">
    <property type="entry name" value="Winged helix' DNA-binding domain"/>
    <property type="match status" value="1"/>
</dbReference>
<evidence type="ECO:0000313" key="3">
    <source>
        <dbReference type="EMBL" id="ACV11922.1"/>
    </source>
</evidence>
<organism evidence="3 4">
    <name type="scientific">Halorhabdus utahensis (strain DSM 12940 / JCM 11049 / AX-2)</name>
    <dbReference type="NCBI Taxonomy" id="519442"/>
    <lineage>
        <taxon>Archaea</taxon>
        <taxon>Methanobacteriati</taxon>
        <taxon>Methanobacteriota</taxon>
        <taxon>Stenosarchaea group</taxon>
        <taxon>Halobacteria</taxon>
        <taxon>Halobacteriales</taxon>
        <taxon>Haloarculaceae</taxon>
        <taxon>Halorhabdus</taxon>
    </lineage>
</organism>
<dbReference type="InterPro" id="IPR036390">
    <property type="entry name" value="WH_DNA-bd_sf"/>
</dbReference>
<dbReference type="KEGG" id="hut:Huta_1750"/>
<dbReference type="Gene3D" id="1.10.10.10">
    <property type="entry name" value="Winged helix-like DNA-binding domain superfamily/Winged helix DNA-binding domain"/>
    <property type="match status" value="1"/>
</dbReference>
<sequence length="159" mass="17825">MRGTRTDASQELGYLAYELRGTAHNRPAMTGRRTRTGETTPSHDAGSTRRSGGESHPETVPSGAILALLGDQYTRRLLSLLVERPRTGRELDEATEMSRPTIYRRLEQLGEHGLVRTELQFDPDGHHRKRFHATVSTFDFSIGSQSIDVSPRNPDDDRP</sequence>